<protein>
    <submittedName>
        <fullName evidence="1">Uncharacterized protein</fullName>
    </submittedName>
</protein>
<gene>
    <name evidence="1" type="ORF">M091_1223</name>
</gene>
<accession>A0AB34LAS6</accession>
<reference evidence="1 2" key="1">
    <citation type="submission" date="2014-04" db="EMBL/GenBank/DDBJ databases">
        <authorList>
            <person name="Sears C."/>
            <person name="Carroll K."/>
            <person name="Sack B.R."/>
            <person name="Qadri F."/>
            <person name="Myers L.L."/>
            <person name="Chung G.-T."/>
            <person name="Escheverria P."/>
            <person name="Fraser C.M."/>
            <person name="Sadzewicz L."/>
            <person name="Shefchek K.A."/>
            <person name="Tallon L."/>
            <person name="Das S.P."/>
            <person name="Daugherty S."/>
            <person name="Mongodin E.F."/>
        </authorList>
    </citation>
    <scope>NUCLEOTIDE SEQUENCE [LARGE SCALE GENOMIC DNA]</scope>
    <source>
        <strain evidence="1 2">3776 D15 i</strain>
    </source>
</reference>
<sequence>MIYNLLFGYKDTYLRSKFIEILFFYHFLVTFSKRLSSYS</sequence>
<proteinExistence type="predicted"/>
<dbReference type="EMBL" id="JNHK01000090">
    <property type="protein sequence ID" value="KDS36457.1"/>
    <property type="molecule type" value="Genomic_DNA"/>
</dbReference>
<evidence type="ECO:0000313" key="1">
    <source>
        <dbReference type="EMBL" id="KDS36457.1"/>
    </source>
</evidence>
<evidence type="ECO:0000313" key="2">
    <source>
        <dbReference type="Proteomes" id="UP000027850"/>
    </source>
</evidence>
<dbReference type="AlphaFoldDB" id="A0AB34LAS6"/>
<name>A0AB34LAS6_PARDI</name>
<comment type="caution">
    <text evidence="1">The sequence shown here is derived from an EMBL/GenBank/DDBJ whole genome shotgun (WGS) entry which is preliminary data.</text>
</comment>
<organism evidence="1 2">
    <name type="scientific">Parabacteroides distasonis str. 3776 D15 i</name>
    <dbReference type="NCBI Taxonomy" id="1339342"/>
    <lineage>
        <taxon>Bacteria</taxon>
        <taxon>Pseudomonadati</taxon>
        <taxon>Bacteroidota</taxon>
        <taxon>Bacteroidia</taxon>
        <taxon>Bacteroidales</taxon>
        <taxon>Tannerellaceae</taxon>
        <taxon>Parabacteroides</taxon>
    </lineage>
</organism>
<dbReference type="Proteomes" id="UP000027850">
    <property type="component" value="Unassembled WGS sequence"/>
</dbReference>